<feature type="compositionally biased region" description="Gly residues" evidence="1">
    <location>
        <begin position="275"/>
        <end position="292"/>
    </location>
</feature>
<gene>
    <name evidence="2" type="ORF">QBC42DRAFT_41848</name>
</gene>
<feature type="compositionally biased region" description="Basic and acidic residues" evidence="1">
    <location>
        <begin position="257"/>
        <end position="272"/>
    </location>
</feature>
<sequence length="418" mass="44307">MDQDQFGGRTDDDLFADDIEFVPYEEQVVVSQPTSTVEHQHHPPPAAEPTLPQSTPELPTPVSNAPTPAQPPPKSLAQSRHNRPPGNSNTHNNPNTNSSNNNNTNSSSNKTAKTHPDAASPAAHGEPSSNGPPPTAPKGPAAAAANAKSTASAISEARLGSGANPRTKLTEAELTARLEEMRIVNAAKTRRFEEAQRDAAEHAVAYAKGMEDARKRRAEDAAKRKAAEEEKKKLEDERAKNRDRKLKALGMTEGGWDEGKEERLREEQERVFKGAHGGVRGVKNYNGGGGLSGSRFASSVDDEYGGFGLRGRSAPPGQRGRGARRGGGRGGSRQLFDAGDDDSATKYEPLDPPRAPAQPSGSTSSGPSSTPLKPEDFPGLPNSNPAPKTTTSTWASVIKSSAPAAKMNWADEVNDQGN</sequence>
<proteinExistence type="predicted"/>
<dbReference type="EMBL" id="MU864929">
    <property type="protein sequence ID" value="KAK4466863.1"/>
    <property type="molecule type" value="Genomic_DNA"/>
</dbReference>
<accession>A0AAV9I1G6</accession>
<evidence type="ECO:0000313" key="3">
    <source>
        <dbReference type="Proteomes" id="UP001321749"/>
    </source>
</evidence>
<feature type="compositionally biased region" description="Low complexity" evidence="1">
    <location>
        <begin position="138"/>
        <end position="153"/>
    </location>
</feature>
<feature type="compositionally biased region" description="Low complexity" evidence="1">
    <location>
        <begin position="359"/>
        <end position="371"/>
    </location>
</feature>
<keyword evidence="3" id="KW-1185">Reference proteome</keyword>
<feature type="region of interest" description="Disordered" evidence="1">
    <location>
        <begin position="210"/>
        <end position="393"/>
    </location>
</feature>
<protein>
    <submittedName>
        <fullName evidence="2">Uncharacterized protein</fullName>
    </submittedName>
</protein>
<dbReference type="AlphaFoldDB" id="A0AAV9I1G6"/>
<feature type="compositionally biased region" description="Polar residues" evidence="1">
    <location>
        <begin position="381"/>
        <end position="393"/>
    </location>
</feature>
<evidence type="ECO:0000256" key="1">
    <source>
        <dbReference type="SAM" id="MobiDB-lite"/>
    </source>
</evidence>
<comment type="caution">
    <text evidence="2">The sequence shown here is derived from an EMBL/GenBank/DDBJ whole genome shotgun (WGS) entry which is preliminary data.</text>
</comment>
<feature type="compositionally biased region" description="Basic and acidic residues" evidence="1">
    <location>
        <begin position="210"/>
        <end position="240"/>
    </location>
</feature>
<feature type="region of interest" description="Disordered" evidence="1">
    <location>
        <begin position="26"/>
        <end position="173"/>
    </location>
</feature>
<evidence type="ECO:0000313" key="2">
    <source>
        <dbReference type="EMBL" id="KAK4466863.1"/>
    </source>
</evidence>
<feature type="compositionally biased region" description="Polar residues" evidence="1">
    <location>
        <begin position="51"/>
        <end position="67"/>
    </location>
</feature>
<feature type="compositionally biased region" description="Low complexity" evidence="1">
    <location>
        <begin position="87"/>
        <end position="109"/>
    </location>
</feature>
<dbReference type="Proteomes" id="UP001321749">
    <property type="component" value="Unassembled WGS sequence"/>
</dbReference>
<organism evidence="2 3">
    <name type="scientific">Cladorrhinum samala</name>
    <dbReference type="NCBI Taxonomy" id="585594"/>
    <lineage>
        <taxon>Eukaryota</taxon>
        <taxon>Fungi</taxon>
        <taxon>Dikarya</taxon>
        <taxon>Ascomycota</taxon>
        <taxon>Pezizomycotina</taxon>
        <taxon>Sordariomycetes</taxon>
        <taxon>Sordariomycetidae</taxon>
        <taxon>Sordariales</taxon>
        <taxon>Podosporaceae</taxon>
        <taxon>Cladorrhinum</taxon>
    </lineage>
</organism>
<reference evidence="2" key="2">
    <citation type="submission" date="2023-06" db="EMBL/GenBank/DDBJ databases">
        <authorList>
            <consortium name="Lawrence Berkeley National Laboratory"/>
            <person name="Mondo S.J."/>
            <person name="Hensen N."/>
            <person name="Bonometti L."/>
            <person name="Westerberg I."/>
            <person name="Brannstrom I.O."/>
            <person name="Guillou S."/>
            <person name="Cros-Aarteil S."/>
            <person name="Calhoun S."/>
            <person name="Haridas S."/>
            <person name="Kuo A."/>
            <person name="Pangilinan J."/>
            <person name="Riley R."/>
            <person name="Labutti K."/>
            <person name="Andreopoulos B."/>
            <person name="Lipzen A."/>
            <person name="Chen C."/>
            <person name="Yanf M."/>
            <person name="Daum C."/>
            <person name="Ng V."/>
            <person name="Clum A."/>
            <person name="Steindorff A."/>
            <person name="Ohm R."/>
            <person name="Martin F."/>
            <person name="Silar P."/>
            <person name="Natvig D."/>
            <person name="Lalanne C."/>
            <person name="Gautier V."/>
            <person name="Ament-Velasquez S.L."/>
            <person name="Kruys A."/>
            <person name="Hutchinson M.I."/>
            <person name="Powell A.J."/>
            <person name="Barry K."/>
            <person name="Miller A.N."/>
            <person name="Grigoriev I.V."/>
            <person name="Debuchy R."/>
            <person name="Gladieux P."/>
            <person name="Thoren M.H."/>
            <person name="Johannesson H."/>
        </authorList>
    </citation>
    <scope>NUCLEOTIDE SEQUENCE</scope>
    <source>
        <strain evidence="2">PSN324</strain>
    </source>
</reference>
<name>A0AAV9I1G6_9PEZI</name>
<reference evidence="2" key="1">
    <citation type="journal article" date="2023" name="Mol. Phylogenet. Evol.">
        <title>Genome-scale phylogeny and comparative genomics of the fungal order Sordariales.</title>
        <authorList>
            <person name="Hensen N."/>
            <person name="Bonometti L."/>
            <person name="Westerberg I."/>
            <person name="Brannstrom I.O."/>
            <person name="Guillou S."/>
            <person name="Cros-Aarteil S."/>
            <person name="Calhoun S."/>
            <person name="Haridas S."/>
            <person name="Kuo A."/>
            <person name="Mondo S."/>
            <person name="Pangilinan J."/>
            <person name="Riley R."/>
            <person name="LaButti K."/>
            <person name="Andreopoulos B."/>
            <person name="Lipzen A."/>
            <person name="Chen C."/>
            <person name="Yan M."/>
            <person name="Daum C."/>
            <person name="Ng V."/>
            <person name="Clum A."/>
            <person name="Steindorff A."/>
            <person name="Ohm R.A."/>
            <person name="Martin F."/>
            <person name="Silar P."/>
            <person name="Natvig D.O."/>
            <person name="Lalanne C."/>
            <person name="Gautier V."/>
            <person name="Ament-Velasquez S.L."/>
            <person name="Kruys A."/>
            <person name="Hutchinson M.I."/>
            <person name="Powell A.J."/>
            <person name="Barry K."/>
            <person name="Miller A.N."/>
            <person name="Grigoriev I.V."/>
            <person name="Debuchy R."/>
            <person name="Gladieux P."/>
            <person name="Hiltunen Thoren M."/>
            <person name="Johannesson H."/>
        </authorList>
    </citation>
    <scope>NUCLEOTIDE SEQUENCE</scope>
    <source>
        <strain evidence="2">PSN324</strain>
    </source>
</reference>